<dbReference type="RefSeq" id="WP_278017962.1">
    <property type="nucleotide sequence ID" value="NZ_JARRRY010000001.1"/>
</dbReference>
<evidence type="ECO:0000313" key="2">
    <source>
        <dbReference type="EMBL" id="MDG5752986.1"/>
    </source>
</evidence>
<reference evidence="2 3" key="1">
    <citation type="submission" date="2023-04" db="EMBL/GenBank/DDBJ databases">
        <title>Ectobacillus antri isolated from activated sludge.</title>
        <authorList>
            <person name="Yan P."/>
            <person name="Liu X."/>
        </authorList>
    </citation>
    <scope>NUCLEOTIDE SEQUENCE [LARGE SCALE GENOMIC DNA]</scope>
    <source>
        <strain evidence="2 3">C18H</strain>
    </source>
</reference>
<gene>
    <name evidence="2" type="ORF">P6P90_03100</name>
</gene>
<feature type="domain" description="N-acetyltransferase" evidence="1">
    <location>
        <begin position="1"/>
        <end position="98"/>
    </location>
</feature>
<dbReference type="InterPro" id="IPR016181">
    <property type="entry name" value="Acyl_CoA_acyltransferase"/>
</dbReference>
<evidence type="ECO:0000313" key="3">
    <source>
        <dbReference type="Proteomes" id="UP001218246"/>
    </source>
</evidence>
<dbReference type="Pfam" id="PF00583">
    <property type="entry name" value="Acetyltransf_1"/>
    <property type="match status" value="1"/>
</dbReference>
<organism evidence="2 3">
    <name type="scientific">Ectobacillus antri</name>
    <dbReference type="NCBI Taxonomy" id="2486280"/>
    <lineage>
        <taxon>Bacteria</taxon>
        <taxon>Bacillati</taxon>
        <taxon>Bacillota</taxon>
        <taxon>Bacilli</taxon>
        <taxon>Bacillales</taxon>
        <taxon>Bacillaceae</taxon>
        <taxon>Ectobacillus</taxon>
    </lineage>
</organism>
<evidence type="ECO:0000259" key="1">
    <source>
        <dbReference type="PROSITE" id="PS51186"/>
    </source>
</evidence>
<comment type="caution">
    <text evidence="2">The sequence shown here is derived from an EMBL/GenBank/DDBJ whole genome shotgun (WGS) entry which is preliminary data.</text>
</comment>
<dbReference type="PROSITE" id="PS51186">
    <property type="entry name" value="GNAT"/>
    <property type="match status" value="1"/>
</dbReference>
<proteinExistence type="predicted"/>
<sequence length="99" mass="11550">MAQVENQNAGFLIYHTYFFEQLFIDLLIVHPALRRKGVVKALIEYVENNCTSKKIFSSTNKSNESMQHVFDALHYKQSGYIDNLDEGDPEIVFYKEIRS</sequence>
<dbReference type="EMBL" id="JARULN010000001">
    <property type="protein sequence ID" value="MDG5752986.1"/>
    <property type="molecule type" value="Genomic_DNA"/>
</dbReference>
<dbReference type="CDD" id="cd04301">
    <property type="entry name" value="NAT_SF"/>
    <property type="match status" value="1"/>
</dbReference>
<dbReference type="Proteomes" id="UP001218246">
    <property type="component" value="Unassembled WGS sequence"/>
</dbReference>
<protein>
    <submittedName>
        <fullName evidence="2">GNAT family N-acetyltransferase</fullName>
    </submittedName>
</protein>
<dbReference type="SUPFAM" id="SSF55729">
    <property type="entry name" value="Acyl-CoA N-acyltransferases (Nat)"/>
    <property type="match status" value="1"/>
</dbReference>
<keyword evidence="3" id="KW-1185">Reference proteome</keyword>
<accession>A0ABT6H0T2</accession>
<name>A0ABT6H0T2_9BACI</name>
<dbReference type="InterPro" id="IPR000182">
    <property type="entry name" value="GNAT_dom"/>
</dbReference>
<dbReference type="Gene3D" id="3.40.630.30">
    <property type="match status" value="1"/>
</dbReference>